<dbReference type="InParanoid" id="A0A3Q7EAX3"/>
<sequence length="122" mass="14317">MTHEGSFDCELGPPPKPPIVEAPKLKLNILQAHLRDQCRVCMDYQKLNDATWKDHYPLPFIDQSLTVVQLLLRWVFREKITFAFPYGKYDFKHMPFGLCNAPVTFQRCMVAIFYDMVESFVE</sequence>
<evidence type="ECO:0000313" key="1">
    <source>
        <dbReference type="EnsemblPlants" id="Solyc01g014025.1.1"/>
    </source>
</evidence>
<organism evidence="1">
    <name type="scientific">Solanum lycopersicum</name>
    <name type="common">Tomato</name>
    <name type="synonym">Lycopersicon esculentum</name>
    <dbReference type="NCBI Taxonomy" id="4081"/>
    <lineage>
        <taxon>Eukaryota</taxon>
        <taxon>Viridiplantae</taxon>
        <taxon>Streptophyta</taxon>
        <taxon>Embryophyta</taxon>
        <taxon>Tracheophyta</taxon>
        <taxon>Spermatophyta</taxon>
        <taxon>Magnoliopsida</taxon>
        <taxon>eudicotyledons</taxon>
        <taxon>Gunneridae</taxon>
        <taxon>Pentapetalae</taxon>
        <taxon>asterids</taxon>
        <taxon>lamiids</taxon>
        <taxon>Solanales</taxon>
        <taxon>Solanaceae</taxon>
        <taxon>Solanoideae</taxon>
        <taxon>Solaneae</taxon>
        <taxon>Solanum</taxon>
        <taxon>Solanum subgen. Lycopersicon</taxon>
    </lineage>
</organism>
<dbReference type="Proteomes" id="UP000004994">
    <property type="component" value="Chromosome 1"/>
</dbReference>
<dbReference type="InterPro" id="IPR053134">
    <property type="entry name" value="RNA-dir_DNA_polymerase"/>
</dbReference>
<dbReference type="STRING" id="4081.A0A3Q7EAX3"/>
<dbReference type="PANTHER" id="PTHR24559:SF432">
    <property type="entry name" value="RNA-DIRECTED DNA POLYMERASE HOMOLOG"/>
    <property type="match status" value="1"/>
</dbReference>
<dbReference type="Gene3D" id="3.10.10.10">
    <property type="entry name" value="HIV Type 1 Reverse Transcriptase, subunit A, domain 1"/>
    <property type="match status" value="2"/>
</dbReference>
<dbReference type="EnsemblPlants" id="Solyc01g014025.1.1">
    <property type="protein sequence ID" value="Solyc01g014025.1.1"/>
    <property type="gene ID" value="Solyc01g014025.1"/>
</dbReference>
<dbReference type="PANTHER" id="PTHR24559">
    <property type="entry name" value="TRANSPOSON TY3-I GAG-POL POLYPROTEIN"/>
    <property type="match status" value="1"/>
</dbReference>
<reference evidence="1" key="2">
    <citation type="submission" date="2019-01" db="UniProtKB">
        <authorList>
            <consortium name="EnsemblPlants"/>
        </authorList>
    </citation>
    <scope>IDENTIFICATION</scope>
    <source>
        <strain evidence="1">cv. Heinz 1706</strain>
    </source>
</reference>
<protein>
    <recommendedName>
        <fullName evidence="3">Reverse transcriptase domain-containing protein</fullName>
    </recommendedName>
</protein>
<dbReference type="AlphaFoldDB" id="A0A3Q7EAX3"/>
<proteinExistence type="predicted"/>
<dbReference type="Gramene" id="Solyc01g014025.1.1">
    <property type="protein sequence ID" value="Solyc01g014025.1.1"/>
    <property type="gene ID" value="Solyc01g014025.1"/>
</dbReference>
<name>A0A3Q7EAX3_SOLLC</name>
<reference evidence="1" key="1">
    <citation type="journal article" date="2012" name="Nature">
        <title>The tomato genome sequence provides insights into fleshy fruit evolution.</title>
        <authorList>
            <consortium name="Tomato Genome Consortium"/>
        </authorList>
    </citation>
    <scope>NUCLEOTIDE SEQUENCE [LARGE SCALE GENOMIC DNA]</scope>
    <source>
        <strain evidence="1">cv. Heinz 1706</strain>
    </source>
</reference>
<dbReference type="SUPFAM" id="SSF56672">
    <property type="entry name" value="DNA/RNA polymerases"/>
    <property type="match status" value="1"/>
</dbReference>
<evidence type="ECO:0008006" key="3">
    <source>
        <dbReference type="Google" id="ProtNLM"/>
    </source>
</evidence>
<dbReference type="InterPro" id="IPR043128">
    <property type="entry name" value="Rev_trsase/Diguanyl_cyclase"/>
</dbReference>
<evidence type="ECO:0000313" key="2">
    <source>
        <dbReference type="Proteomes" id="UP000004994"/>
    </source>
</evidence>
<dbReference type="InterPro" id="IPR043502">
    <property type="entry name" value="DNA/RNA_pol_sf"/>
</dbReference>
<keyword evidence="2" id="KW-1185">Reference proteome</keyword>
<dbReference type="Gene3D" id="3.30.70.270">
    <property type="match status" value="2"/>
</dbReference>
<accession>A0A3Q7EAX3</accession>